<reference evidence="1" key="1">
    <citation type="submission" date="2018-12" db="EMBL/GenBank/DDBJ databases">
        <title>Singled stranded DNA viruses identified in blackflies (Austrosimulium ungulatum) sampled in New Zealand.</title>
        <authorList>
            <person name="Kraberger S."/>
            <person name="Fontenele R.S."/>
            <person name="Schmidlin K."/>
            <person name="Walters M."/>
            <person name="Varsani A."/>
        </authorList>
    </citation>
    <scope>NUCLEOTIDE SEQUENCE [LARGE SCALE GENOMIC DNA]</scope>
    <source>
        <strain evidence="1">014</strain>
    </source>
</reference>
<dbReference type="InterPro" id="IPR014131">
    <property type="entry name" value="Chlamydia_phage_Vp3"/>
</dbReference>
<organism evidence="1">
    <name type="scientific">Blackfly microvirus SF02</name>
    <dbReference type="NCBI Taxonomy" id="2576452"/>
    <lineage>
        <taxon>Viruses</taxon>
        <taxon>Monodnaviria</taxon>
        <taxon>Sangervirae</taxon>
        <taxon>Phixviricota</taxon>
        <taxon>Malgrandaviricetes</taxon>
        <taxon>Petitvirales</taxon>
        <taxon>Microviridae</taxon>
        <taxon>Microvirus</taxon>
    </lineage>
</organism>
<dbReference type="EMBL" id="MK249131">
    <property type="protein sequence ID" value="QCQ84588.1"/>
    <property type="molecule type" value="Genomic_DNA"/>
</dbReference>
<sequence>MAKKLHSFYRPHPRLQEQGELVNPVSGEVTYPPSMTKQEFQAECDINNILKHFSVTGMLRHVSAKAASGAYQNLPDGQDFQDSLHTVQRATEAFMTLPSKLRARFDNEPSQFLSFVTNPANADELRKLGLANKIPEIVPTLVKVIPDEPPSDKPPPKKA</sequence>
<dbReference type="Proteomes" id="UP000324786">
    <property type="component" value="Segment"/>
</dbReference>
<proteinExistence type="predicted"/>
<name>A0A4P8PJJ7_9VIRU</name>
<evidence type="ECO:0000313" key="1">
    <source>
        <dbReference type="EMBL" id="QCQ84588.1"/>
    </source>
</evidence>
<accession>A0A4P8PJJ7</accession>
<protein>
    <submittedName>
        <fullName evidence="1">Internal scaffolding protein</fullName>
    </submittedName>
</protein>
<dbReference type="Pfam" id="PF09675">
    <property type="entry name" value="Chlamy_scaf"/>
    <property type="match status" value="1"/>
</dbReference>